<organism evidence="2 3">
    <name type="scientific">Kitasatospora griseola</name>
    <name type="common">Streptomyces griseolosporeus</name>
    <dbReference type="NCBI Taxonomy" id="2064"/>
    <lineage>
        <taxon>Bacteria</taxon>
        <taxon>Bacillati</taxon>
        <taxon>Actinomycetota</taxon>
        <taxon>Actinomycetes</taxon>
        <taxon>Kitasatosporales</taxon>
        <taxon>Streptomycetaceae</taxon>
        <taxon>Kitasatospora</taxon>
    </lineage>
</organism>
<dbReference type="PATRIC" id="fig|2064.6.peg.3486"/>
<evidence type="ECO:0000256" key="1">
    <source>
        <dbReference type="SAM" id="Phobius"/>
    </source>
</evidence>
<keyword evidence="1" id="KW-0812">Transmembrane</keyword>
<protein>
    <submittedName>
        <fullName evidence="2">Uncharacterized protein</fullName>
    </submittedName>
</protein>
<dbReference type="SUPFAM" id="SSF50370">
    <property type="entry name" value="Ricin B-like lectins"/>
    <property type="match status" value="1"/>
</dbReference>
<keyword evidence="1" id="KW-1133">Transmembrane helix</keyword>
<keyword evidence="1" id="KW-0472">Membrane</keyword>
<evidence type="ECO:0000313" key="3">
    <source>
        <dbReference type="Proteomes" id="UP000032066"/>
    </source>
</evidence>
<dbReference type="CDD" id="cd00161">
    <property type="entry name" value="beta-trefoil_Ricin-like"/>
    <property type="match status" value="1"/>
</dbReference>
<feature type="transmembrane region" description="Helical" evidence="1">
    <location>
        <begin position="30"/>
        <end position="49"/>
    </location>
</feature>
<dbReference type="PROSITE" id="PS50231">
    <property type="entry name" value="RICIN_B_LECTIN"/>
    <property type="match status" value="1"/>
</dbReference>
<sequence>MAASTGDQMQLRVQLGDGEGRTMRTRKGSALLAAGVTVGMVALGLSQTVSATTTGAPTVIDVTSMPQIPTTHSKPAGQAVASVTYRVTARSNHGGQCLDGDLNGIGNNGAKVQLWGCNGWDNQTWKLYLA</sequence>
<dbReference type="Gene3D" id="2.80.10.50">
    <property type="match status" value="1"/>
</dbReference>
<reference evidence="2 3" key="1">
    <citation type="submission" date="2015-02" db="EMBL/GenBank/DDBJ databases">
        <title>Draft genome sequence of Kitasatospora griseola MF730-N6, a bafilomycin, terpentecin and satosporin producer.</title>
        <authorList>
            <person name="Arens J.C."/>
            <person name="Haltli B."/>
            <person name="Kerr R.G."/>
        </authorList>
    </citation>
    <scope>NUCLEOTIDE SEQUENCE [LARGE SCALE GENOMIC DNA]</scope>
    <source>
        <strain evidence="2 3">MF730-N6</strain>
    </source>
</reference>
<dbReference type="STRING" id="2064.TR51_16250"/>
<accession>A0A0D0PYM2</accession>
<evidence type="ECO:0000313" key="2">
    <source>
        <dbReference type="EMBL" id="KIQ65442.1"/>
    </source>
</evidence>
<gene>
    <name evidence="2" type="ORF">TR51_16250</name>
</gene>
<dbReference type="EMBL" id="JXZB01000002">
    <property type="protein sequence ID" value="KIQ65442.1"/>
    <property type="molecule type" value="Genomic_DNA"/>
</dbReference>
<comment type="caution">
    <text evidence="2">The sequence shown here is derived from an EMBL/GenBank/DDBJ whole genome shotgun (WGS) entry which is preliminary data.</text>
</comment>
<proteinExistence type="predicted"/>
<keyword evidence="3" id="KW-1185">Reference proteome</keyword>
<dbReference type="AlphaFoldDB" id="A0A0D0PYM2"/>
<dbReference type="Proteomes" id="UP000032066">
    <property type="component" value="Unassembled WGS sequence"/>
</dbReference>
<name>A0A0D0PYM2_KITGR</name>
<dbReference type="InterPro" id="IPR035992">
    <property type="entry name" value="Ricin_B-like_lectins"/>
</dbReference>